<dbReference type="VEuPathDB" id="FungiDB:MELLADRAFT_64876"/>
<sequence>MDPVVYWGTKTQILKQSVFISVKGFQMDTSKSLMILAAFLIFTELLWNHTLSLQIHSVEKEKNTPAKALIDTNEKSKDISDIHDSQRISRKRPREDSQEIGLQTHHPNTKQKGLMCLKGKSISNHSVSRINHLIFFTNPYSEEHIDNVEQEETKDEKWTQSLIQNFHSCTSPIKKAHHLISLQEASKYMPTSIIQVTWYGLLTDTTSLIKEFDIGDVCCLYDKLESLTLSYKLEMKKRIVSGGQYEPGNKFKSIFTMDGQRNLGTFGIRLETNWSVFQENQLFEFWAHYLDIYLQVSGTMKALLETQVIMTNLIKTEEKVSNLLDKVEELFPIFPDWSNVSIQEHRESLVNYIRSLDEKYTSNSHS</sequence>
<evidence type="ECO:0000313" key="2">
    <source>
        <dbReference type="EMBL" id="EGG04490.1"/>
    </source>
</evidence>
<accession>F4RT48</accession>
<dbReference type="KEGG" id="mlr:MELLADRAFT_64876"/>
<dbReference type="RefSeq" id="XP_007412281.1">
    <property type="nucleotide sequence ID" value="XM_007412219.1"/>
</dbReference>
<dbReference type="OrthoDB" id="10412319at2759"/>
<dbReference type="Proteomes" id="UP000001072">
    <property type="component" value="Unassembled WGS sequence"/>
</dbReference>
<evidence type="ECO:0000256" key="1">
    <source>
        <dbReference type="SAM" id="MobiDB-lite"/>
    </source>
</evidence>
<dbReference type="AlphaFoldDB" id="F4RT48"/>
<dbReference type="EMBL" id="GL883118">
    <property type="protein sequence ID" value="EGG04490.1"/>
    <property type="molecule type" value="Genomic_DNA"/>
</dbReference>
<name>F4RT48_MELLP</name>
<dbReference type="InParanoid" id="F4RT48"/>
<reference evidence="3" key="1">
    <citation type="journal article" date="2011" name="Proc. Natl. Acad. Sci. U.S.A.">
        <title>Obligate biotrophy features unraveled by the genomic analysis of rust fungi.</title>
        <authorList>
            <person name="Duplessis S."/>
            <person name="Cuomo C.A."/>
            <person name="Lin Y.-C."/>
            <person name="Aerts A."/>
            <person name="Tisserant E."/>
            <person name="Veneault-Fourrey C."/>
            <person name="Joly D.L."/>
            <person name="Hacquard S."/>
            <person name="Amselem J."/>
            <person name="Cantarel B.L."/>
            <person name="Chiu R."/>
            <person name="Coutinho P.M."/>
            <person name="Feau N."/>
            <person name="Field M."/>
            <person name="Frey P."/>
            <person name="Gelhaye E."/>
            <person name="Goldberg J."/>
            <person name="Grabherr M.G."/>
            <person name="Kodira C.D."/>
            <person name="Kohler A."/>
            <person name="Kuees U."/>
            <person name="Lindquist E.A."/>
            <person name="Lucas S.M."/>
            <person name="Mago R."/>
            <person name="Mauceli E."/>
            <person name="Morin E."/>
            <person name="Murat C."/>
            <person name="Pangilinan J.L."/>
            <person name="Park R."/>
            <person name="Pearson M."/>
            <person name="Quesneville H."/>
            <person name="Rouhier N."/>
            <person name="Sakthikumar S."/>
            <person name="Salamov A.A."/>
            <person name="Schmutz J."/>
            <person name="Selles B."/>
            <person name="Shapiro H."/>
            <person name="Tanguay P."/>
            <person name="Tuskan G.A."/>
            <person name="Henrissat B."/>
            <person name="Van de Peer Y."/>
            <person name="Rouze P."/>
            <person name="Ellis J.G."/>
            <person name="Dodds P.N."/>
            <person name="Schein J.E."/>
            <person name="Zhong S."/>
            <person name="Hamelin R.C."/>
            <person name="Grigoriev I.V."/>
            <person name="Szabo L.J."/>
            <person name="Martin F."/>
        </authorList>
    </citation>
    <scope>NUCLEOTIDE SEQUENCE [LARGE SCALE GENOMIC DNA]</scope>
    <source>
        <strain evidence="3">98AG31 / pathotype 3-4-7</strain>
    </source>
</reference>
<dbReference type="GeneID" id="18930326"/>
<gene>
    <name evidence="2" type="ORF">MELLADRAFT_64876</name>
</gene>
<proteinExistence type="predicted"/>
<keyword evidence="3" id="KW-1185">Reference proteome</keyword>
<organism evidence="3">
    <name type="scientific">Melampsora larici-populina (strain 98AG31 / pathotype 3-4-7)</name>
    <name type="common">Poplar leaf rust fungus</name>
    <dbReference type="NCBI Taxonomy" id="747676"/>
    <lineage>
        <taxon>Eukaryota</taxon>
        <taxon>Fungi</taxon>
        <taxon>Dikarya</taxon>
        <taxon>Basidiomycota</taxon>
        <taxon>Pucciniomycotina</taxon>
        <taxon>Pucciniomycetes</taxon>
        <taxon>Pucciniales</taxon>
        <taxon>Melampsoraceae</taxon>
        <taxon>Melampsora</taxon>
    </lineage>
</organism>
<feature type="compositionally biased region" description="Basic and acidic residues" evidence="1">
    <location>
        <begin position="72"/>
        <end position="97"/>
    </location>
</feature>
<dbReference type="HOGENOM" id="CLU_756669_0_0_1"/>
<evidence type="ECO:0000313" key="3">
    <source>
        <dbReference type="Proteomes" id="UP000001072"/>
    </source>
</evidence>
<protein>
    <submittedName>
        <fullName evidence="2">Uncharacterized protein</fullName>
    </submittedName>
</protein>
<feature type="region of interest" description="Disordered" evidence="1">
    <location>
        <begin position="66"/>
        <end position="105"/>
    </location>
</feature>